<reference evidence="2 3" key="1">
    <citation type="journal article" date="2014" name="PLoS ONE">
        <title>De novo Genome Assembly of the Fungal Plant Pathogen Pyrenophora semeniperda.</title>
        <authorList>
            <person name="Soliai M.M."/>
            <person name="Meyer S.E."/>
            <person name="Udall J.A."/>
            <person name="Elzinga D.E."/>
            <person name="Hermansen R.A."/>
            <person name="Bodily P.M."/>
            <person name="Hart A.A."/>
            <person name="Coleman C.E."/>
        </authorList>
    </citation>
    <scope>NUCLEOTIDE SEQUENCE [LARGE SCALE GENOMIC DNA]</scope>
    <source>
        <strain evidence="2 3">CCB06</strain>
        <tissue evidence="2">Mycelium</tissue>
    </source>
</reference>
<proteinExistence type="predicted"/>
<keyword evidence="3" id="KW-1185">Reference proteome</keyword>
<dbReference type="AlphaFoldDB" id="A0A3M7LZV4"/>
<gene>
    <name evidence="2" type="ORF">GMOD_00001651</name>
</gene>
<feature type="domain" description="Heterokaryon incompatibility" evidence="1">
    <location>
        <begin position="30"/>
        <end position="178"/>
    </location>
</feature>
<name>A0A3M7LZV4_9PLEO</name>
<dbReference type="Proteomes" id="UP000265663">
    <property type="component" value="Unassembled WGS sequence"/>
</dbReference>
<evidence type="ECO:0000313" key="3">
    <source>
        <dbReference type="Proteomes" id="UP000265663"/>
    </source>
</evidence>
<evidence type="ECO:0000313" key="2">
    <source>
        <dbReference type="EMBL" id="RMZ67690.1"/>
    </source>
</evidence>
<evidence type="ECO:0000259" key="1">
    <source>
        <dbReference type="Pfam" id="PF06985"/>
    </source>
</evidence>
<dbReference type="PANTHER" id="PTHR33112:SF10">
    <property type="entry name" value="TOL"/>
    <property type="match status" value="1"/>
</dbReference>
<accession>A0A3M7LZV4</accession>
<dbReference type="Pfam" id="PF06985">
    <property type="entry name" value="HET"/>
    <property type="match status" value="1"/>
</dbReference>
<dbReference type="EMBL" id="KE747810">
    <property type="protein sequence ID" value="RMZ67690.1"/>
    <property type="molecule type" value="Genomic_DNA"/>
</dbReference>
<dbReference type="OrthoDB" id="2958217at2759"/>
<dbReference type="PANTHER" id="PTHR33112">
    <property type="entry name" value="DOMAIN PROTEIN, PUTATIVE-RELATED"/>
    <property type="match status" value="1"/>
</dbReference>
<organism evidence="2 3">
    <name type="scientific">Pyrenophora seminiperda CCB06</name>
    <dbReference type="NCBI Taxonomy" id="1302712"/>
    <lineage>
        <taxon>Eukaryota</taxon>
        <taxon>Fungi</taxon>
        <taxon>Dikarya</taxon>
        <taxon>Ascomycota</taxon>
        <taxon>Pezizomycotina</taxon>
        <taxon>Dothideomycetes</taxon>
        <taxon>Pleosporomycetidae</taxon>
        <taxon>Pleosporales</taxon>
        <taxon>Pleosporineae</taxon>
        <taxon>Pleosporaceae</taxon>
        <taxon>Pyrenophora</taxon>
    </lineage>
</organism>
<dbReference type="InterPro" id="IPR010730">
    <property type="entry name" value="HET"/>
</dbReference>
<protein>
    <submittedName>
        <fullName evidence="2">Heterokaryon incompatibility</fullName>
    </submittedName>
</protein>
<sequence length="495" mass="55265">MPTRIIDVGPEGGMVVSLSERNGKATVAPYIALSHCWGKIRPFVLTQVTLGRLKAGIPVTDLPKTFQDAILVARKLQIQYLWVDSLCIFQDSLEDWQKEAACMRQVYSQAVCCIAATAAENGDIGLFFDRDPRALVPIQVDLYWKFKSGAYWCSCEPVNTITAIDAAPLNSRAWVAQERYLSMGIVHFAREMVYWDCHECFAPETHPQGERYDQYELGSHNTLSGLGDSRSKVLKSLINRARLLKASATHQAANMDPSLQPSNLYYTWNDFIQYYSHSNLTKEGDILVALNGVAQDVASIVDDVLVAGLWKGQLLAQMYWHCDTNAKPRAWLSSWRAPSWSWASVNRPVLFYTGYGSSPISYMAEIQSLSVEQRSSGELVHASVSIKCRLIPFAWLKEGHSLDLPPYRVSPIFDDCDFCPSTKGESLARDLSLIILQGTDDDEFTSYGIVVAPSKSRAGSYERVGAFENFNADLASKIKLVDAYITTEYTIIELA</sequence>